<gene>
    <name evidence="1" type="ORF">TSOC_000575</name>
</gene>
<feature type="non-terminal residue" evidence="1">
    <location>
        <position position="1"/>
    </location>
</feature>
<protein>
    <submittedName>
        <fullName evidence="1">Uncharacterized protein</fullName>
    </submittedName>
</protein>
<feature type="non-terminal residue" evidence="1">
    <location>
        <position position="366"/>
    </location>
</feature>
<evidence type="ECO:0000313" key="2">
    <source>
        <dbReference type="Proteomes" id="UP000236333"/>
    </source>
</evidence>
<dbReference type="EMBL" id="PGGS01000008">
    <property type="protein sequence ID" value="PNH12471.1"/>
    <property type="molecule type" value="Genomic_DNA"/>
</dbReference>
<dbReference type="OrthoDB" id="550440at2759"/>
<sequence length="366" mass="37346">HQGGQEGPSLGAAPGRVLAAHRDRGELPAQLRRVGAAAAAPTGLGAALPSLAGARARLQGGRRTATSVTVACQTDGASGTPTAASSSAAAHLQELHQQQAGLLAHVAELRCQAAEAQALASARTSRVAELQAREEQLRVACEALLLGADAGVAQLEDDLGRCHAWGSDMRCELVAECRRLTSMHVTLQADLRDAAALLRDCMGALRLARVAIRARAAVDDALGGLVAVAAVDSVAGPQALRSVQLVFSCMAELCGRAEAVAASLKPCVARLSALASQQQPTNLGGDLGATAYGMAGDGALPTAQSAAHGSHVVPVAEGAPRMPRTDVRDVHRALRRVLVHLHARAGKFAQVLRAVAAGGPMPGEYG</sequence>
<comment type="caution">
    <text evidence="1">The sequence shown here is derived from an EMBL/GenBank/DDBJ whole genome shotgun (WGS) entry which is preliminary data.</text>
</comment>
<proteinExistence type="predicted"/>
<dbReference type="AlphaFoldDB" id="A0A2J8AIY2"/>
<evidence type="ECO:0000313" key="1">
    <source>
        <dbReference type="EMBL" id="PNH12471.1"/>
    </source>
</evidence>
<name>A0A2J8AIY2_9CHLO</name>
<dbReference type="Proteomes" id="UP000236333">
    <property type="component" value="Unassembled WGS sequence"/>
</dbReference>
<reference evidence="1 2" key="1">
    <citation type="journal article" date="2017" name="Mol. Biol. Evol.">
        <title>The 4-celled Tetrabaena socialis nuclear genome reveals the essential components for genetic control of cell number at the origin of multicellularity in the volvocine lineage.</title>
        <authorList>
            <person name="Featherston J."/>
            <person name="Arakaki Y."/>
            <person name="Hanschen E.R."/>
            <person name="Ferris P.J."/>
            <person name="Michod R.E."/>
            <person name="Olson B.J.S.C."/>
            <person name="Nozaki H."/>
            <person name="Durand P.M."/>
        </authorList>
    </citation>
    <scope>NUCLEOTIDE SEQUENCE [LARGE SCALE GENOMIC DNA]</scope>
    <source>
        <strain evidence="1 2">NIES-571</strain>
    </source>
</reference>
<keyword evidence="2" id="KW-1185">Reference proteome</keyword>
<organism evidence="1 2">
    <name type="scientific">Tetrabaena socialis</name>
    <dbReference type="NCBI Taxonomy" id="47790"/>
    <lineage>
        <taxon>Eukaryota</taxon>
        <taxon>Viridiplantae</taxon>
        <taxon>Chlorophyta</taxon>
        <taxon>core chlorophytes</taxon>
        <taxon>Chlorophyceae</taxon>
        <taxon>CS clade</taxon>
        <taxon>Chlamydomonadales</taxon>
        <taxon>Tetrabaenaceae</taxon>
        <taxon>Tetrabaena</taxon>
    </lineage>
</organism>
<accession>A0A2J8AIY2</accession>